<keyword evidence="3" id="KW-1185">Reference proteome</keyword>
<sequence>MFGESGSCLDPSSSAPGSSGPETVPDTHSSQRVSRFPPSSAPSAPRFVAPPPPHDHVPPPMPARIHPDLMVPPSAPYSQYTVEDLPAQPGRKGLPVLAPDRPDKTLWFGVDGCVARTITETIKGYFSEPHPNWRKTPIHVRKTWFKIFVQKFHRSMGINERVKKPFSAKAQKRLLDTVSNWKGDWIVKVYERGKSPELTTDVWDGLIRYWRDPDAIRVAESCPASRQRDGRTPVSFVTLREDPQNKAGQFLYARSEKIFNNLVGHVEDHQTQLTQQSTDGLPVTLSTLEVDKIYELSLRKMDEDEVTQLRNELETQTAFTARVGGVEGFLDVIAATNPEWESLLRNMRRQNPIPGESSSDTHADADVERRSDEFYRAMNDL</sequence>
<name>A0A0D3DMS2_BRAOL</name>
<evidence type="ECO:0000313" key="3">
    <source>
        <dbReference type="Proteomes" id="UP000032141"/>
    </source>
</evidence>
<evidence type="ECO:0000256" key="1">
    <source>
        <dbReference type="SAM" id="MobiDB-lite"/>
    </source>
</evidence>
<dbReference type="HOGENOM" id="CLU_033858_0_0_1"/>
<proteinExistence type="predicted"/>
<feature type="compositionally biased region" description="Low complexity" evidence="1">
    <location>
        <begin position="11"/>
        <end position="21"/>
    </location>
</feature>
<dbReference type="AlphaFoldDB" id="A0A0D3DMS2"/>
<dbReference type="EnsemblPlants" id="Bo8g050450.1">
    <property type="protein sequence ID" value="Bo8g050450.1"/>
    <property type="gene ID" value="Bo8g050450"/>
</dbReference>
<feature type="region of interest" description="Disordered" evidence="1">
    <location>
        <begin position="1"/>
        <end position="66"/>
    </location>
</feature>
<protein>
    <submittedName>
        <fullName evidence="2">Uncharacterized protein</fullName>
    </submittedName>
</protein>
<reference evidence="2 3" key="1">
    <citation type="journal article" date="2014" name="Genome Biol.">
        <title>Transcriptome and methylome profiling reveals relics of genome dominance in the mesopolyploid Brassica oleracea.</title>
        <authorList>
            <person name="Parkin I.A."/>
            <person name="Koh C."/>
            <person name="Tang H."/>
            <person name="Robinson S.J."/>
            <person name="Kagale S."/>
            <person name="Clarke W.E."/>
            <person name="Town C.D."/>
            <person name="Nixon J."/>
            <person name="Krishnakumar V."/>
            <person name="Bidwell S.L."/>
            <person name="Denoeud F."/>
            <person name="Belcram H."/>
            <person name="Links M.G."/>
            <person name="Just J."/>
            <person name="Clarke C."/>
            <person name="Bender T."/>
            <person name="Huebert T."/>
            <person name="Mason A.S."/>
            <person name="Pires J.C."/>
            <person name="Barker G."/>
            <person name="Moore J."/>
            <person name="Walley P.G."/>
            <person name="Manoli S."/>
            <person name="Batley J."/>
            <person name="Edwards D."/>
            <person name="Nelson M.N."/>
            <person name="Wang X."/>
            <person name="Paterson A.H."/>
            <person name="King G."/>
            <person name="Bancroft I."/>
            <person name="Chalhoub B."/>
            <person name="Sharpe A.G."/>
        </authorList>
    </citation>
    <scope>NUCLEOTIDE SEQUENCE</scope>
    <source>
        <strain evidence="2 3">cv. TO1000</strain>
    </source>
</reference>
<feature type="compositionally biased region" description="Low complexity" evidence="1">
    <location>
        <begin position="32"/>
        <end position="47"/>
    </location>
</feature>
<organism evidence="2 3">
    <name type="scientific">Brassica oleracea var. oleracea</name>
    <dbReference type="NCBI Taxonomy" id="109376"/>
    <lineage>
        <taxon>Eukaryota</taxon>
        <taxon>Viridiplantae</taxon>
        <taxon>Streptophyta</taxon>
        <taxon>Embryophyta</taxon>
        <taxon>Tracheophyta</taxon>
        <taxon>Spermatophyta</taxon>
        <taxon>Magnoliopsida</taxon>
        <taxon>eudicotyledons</taxon>
        <taxon>Gunneridae</taxon>
        <taxon>Pentapetalae</taxon>
        <taxon>rosids</taxon>
        <taxon>malvids</taxon>
        <taxon>Brassicales</taxon>
        <taxon>Brassicaceae</taxon>
        <taxon>Brassiceae</taxon>
        <taxon>Brassica</taxon>
    </lineage>
</organism>
<accession>A0A0D3DMS2</accession>
<feature type="compositionally biased region" description="Pro residues" evidence="1">
    <location>
        <begin position="48"/>
        <end position="62"/>
    </location>
</feature>
<evidence type="ECO:0000313" key="2">
    <source>
        <dbReference type="EnsemblPlants" id="Bo8g050450.1"/>
    </source>
</evidence>
<dbReference type="Proteomes" id="UP000032141">
    <property type="component" value="Chromosome C8"/>
</dbReference>
<dbReference type="Gramene" id="Bo8g050450.1">
    <property type="protein sequence ID" value="Bo8g050450.1"/>
    <property type="gene ID" value="Bo8g050450"/>
</dbReference>
<reference evidence="2" key="2">
    <citation type="submission" date="2015-03" db="UniProtKB">
        <authorList>
            <consortium name="EnsemblPlants"/>
        </authorList>
    </citation>
    <scope>IDENTIFICATION</scope>
</reference>